<sequence>MRLDGGGHEFVGGQPVRDLGAVDGAPVEVLDGGAQFVDAVGHPIPLEGELGVGPVQHVVLVQPGEQQLAAEAVVIAHPVAGDREAEDAVEDHAVLHEPGVVGQFELLGGGLGQGGDAAIDRHRLAKRGQVAAQFFERVQKERHALLDHERVERQVAAHVGAVVNQVPHHEGLFSELLIVEQFGGLGRQVELGHLDGSAEHPAEPSGLAVGEDRAPGEGGNLPHRDGLGEQDGRVGVVARGEVKKTNRYEQLVAVVGGLELRHEVGPDHLYEHGLNQPAARAVLGVHRKDHEVGQAVHSKLLGLEQHQRVVEVGHAEALGRPPREVGLQGVQVGGVMGEQGRQFGDGAGERGEKFAGVDVVARFVNGSIGRLQGLQFGGGRLQSQPRGVAGEGRDFNISNGRHAEILT</sequence>
<organism evidence="2 3">
    <name type="scientific">Micropruina glycogenica</name>
    <dbReference type="NCBI Taxonomy" id="75385"/>
    <lineage>
        <taxon>Bacteria</taxon>
        <taxon>Bacillati</taxon>
        <taxon>Actinomycetota</taxon>
        <taxon>Actinomycetes</taxon>
        <taxon>Propionibacteriales</taxon>
        <taxon>Nocardioidaceae</taxon>
        <taxon>Micropruina</taxon>
    </lineage>
</organism>
<protein>
    <submittedName>
        <fullName evidence="2">Uncharacterized protein</fullName>
    </submittedName>
</protein>
<dbReference type="KEGG" id="mgg:MPLG2_2838"/>
<feature type="region of interest" description="Disordered" evidence="1">
    <location>
        <begin position="195"/>
        <end position="232"/>
    </location>
</feature>
<dbReference type="EMBL" id="LT985188">
    <property type="protein sequence ID" value="SPD87868.1"/>
    <property type="molecule type" value="Genomic_DNA"/>
</dbReference>
<evidence type="ECO:0000313" key="2">
    <source>
        <dbReference type="EMBL" id="SPD87868.1"/>
    </source>
</evidence>
<name>A0A2N9JJZ3_9ACTN</name>
<feature type="compositionally biased region" description="Basic and acidic residues" evidence="1">
    <location>
        <begin position="222"/>
        <end position="232"/>
    </location>
</feature>
<keyword evidence="3" id="KW-1185">Reference proteome</keyword>
<accession>A0A2N9JJZ3</accession>
<dbReference type="Proteomes" id="UP000238164">
    <property type="component" value="Chromosome 1"/>
</dbReference>
<evidence type="ECO:0000256" key="1">
    <source>
        <dbReference type="SAM" id="MobiDB-lite"/>
    </source>
</evidence>
<dbReference type="AlphaFoldDB" id="A0A2N9JJZ3"/>
<reference evidence="2 3" key="1">
    <citation type="submission" date="2018-02" db="EMBL/GenBank/DDBJ databases">
        <authorList>
            <person name="Cohen D.B."/>
            <person name="Kent A.D."/>
        </authorList>
    </citation>
    <scope>NUCLEOTIDE SEQUENCE [LARGE SCALE GENOMIC DNA]</scope>
    <source>
        <strain evidence="2">1</strain>
    </source>
</reference>
<gene>
    <name evidence="2" type="ORF">MPLG2_2838</name>
</gene>
<proteinExistence type="predicted"/>
<evidence type="ECO:0000313" key="3">
    <source>
        <dbReference type="Proteomes" id="UP000238164"/>
    </source>
</evidence>
<feature type="region of interest" description="Disordered" evidence="1">
    <location>
        <begin position="383"/>
        <end position="407"/>
    </location>
</feature>